<dbReference type="GO" id="GO:0000271">
    <property type="term" value="P:polysaccharide biosynthetic process"/>
    <property type="evidence" value="ECO:0007669"/>
    <property type="project" value="TreeGrafter"/>
</dbReference>
<evidence type="ECO:0000256" key="3">
    <source>
        <dbReference type="PIRSR" id="PIRSR000390-1"/>
    </source>
</evidence>
<dbReference type="AlphaFoldDB" id="A0A540V953"/>
<evidence type="ECO:0000313" key="7">
    <source>
        <dbReference type="Proteomes" id="UP000317371"/>
    </source>
</evidence>
<feature type="active site" description="Proton acceptor" evidence="3">
    <location>
        <position position="186"/>
    </location>
</feature>
<dbReference type="InterPro" id="IPR015424">
    <property type="entry name" value="PyrdxlP-dep_Trfase"/>
</dbReference>
<evidence type="ECO:0000313" key="6">
    <source>
        <dbReference type="EMBL" id="TQE93307.1"/>
    </source>
</evidence>
<comment type="similarity">
    <text evidence="2 5">Belongs to the DegT/DnrJ/EryC1 family.</text>
</comment>
<evidence type="ECO:0000256" key="4">
    <source>
        <dbReference type="PIRSR" id="PIRSR000390-2"/>
    </source>
</evidence>
<dbReference type="Proteomes" id="UP000317371">
    <property type="component" value="Unassembled WGS sequence"/>
</dbReference>
<reference evidence="6 7" key="1">
    <citation type="submission" date="2019-06" db="EMBL/GenBank/DDBJ databases">
        <title>Genome sequence of Litorilinea aerophila BAA-2444.</title>
        <authorList>
            <person name="Maclea K.S."/>
            <person name="Maurais E.G."/>
            <person name="Iannazzi L.C."/>
        </authorList>
    </citation>
    <scope>NUCLEOTIDE SEQUENCE [LARGE SCALE GENOMIC DNA]</scope>
    <source>
        <strain evidence="6 7">ATCC BAA-2444</strain>
    </source>
</reference>
<dbReference type="InParanoid" id="A0A540V953"/>
<dbReference type="PANTHER" id="PTHR30244:SF36">
    <property type="entry name" value="3-OXO-GLUCOSE-6-PHOSPHATE:GLUTAMATE AMINOTRANSFERASE"/>
    <property type="match status" value="1"/>
</dbReference>
<comment type="caution">
    <text evidence="6">The sequence shown here is derived from an EMBL/GenBank/DDBJ whole genome shotgun (WGS) entry which is preliminary data.</text>
</comment>
<dbReference type="PANTHER" id="PTHR30244">
    <property type="entry name" value="TRANSAMINASE"/>
    <property type="match status" value="1"/>
</dbReference>
<dbReference type="RefSeq" id="WP_141612334.1">
    <property type="nucleotide sequence ID" value="NZ_VIGC02000043.1"/>
</dbReference>
<evidence type="ECO:0000256" key="2">
    <source>
        <dbReference type="ARBA" id="ARBA00037999"/>
    </source>
</evidence>
<organism evidence="6 7">
    <name type="scientific">Litorilinea aerophila</name>
    <dbReference type="NCBI Taxonomy" id="1204385"/>
    <lineage>
        <taxon>Bacteria</taxon>
        <taxon>Bacillati</taxon>
        <taxon>Chloroflexota</taxon>
        <taxon>Caldilineae</taxon>
        <taxon>Caldilineales</taxon>
        <taxon>Caldilineaceae</taxon>
        <taxon>Litorilinea</taxon>
    </lineage>
</organism>
<dbReference type="Gene3D" id="3.40.640.10">
    <property type="entry name" value="Type I PLP-dependent aspartate aminotransferase-like (Major domain)"/>
    <property type="match status" value="1"/>
</dbReference>
<protein>
    <submittedName>
        <fullName evidence="6">DegT/DnrJ/EryC1/StrS family aminotransferase</fullName>
    </submittedName>
</protein>
<keyword evidence="6" id="KW-0032">Aminotransferase</keyword>
<gene>
    <name evidence="6" type="ORF">FKZ61_22045</name>
</gene>
<dbReference type="InterPro" id="IPR015421">
    <property type="entry name" value="PyrdxlP-dep_Trfase_major"/>
</dbReference>
<keyword evidence="1 4" id="KW-0663">Pyridoxal phosphate</keyword>
<dbReference type="OrthoDB" id="9804264at2"/>
<dbReference type="CDD" id="cd00616">
    <property type="entry name" value="AHBA_syn"/>
    <property type="match status" value="1"/>
</dbReference>
<keyword evidence="7" id="KW-1185">Reference proteome</keyword>
<feature type="modified residue" description="N6-(pyridoxal phosphate)lysine" evidence="4">
    <location>
        <position position="186"/>
    </location>
</feature>
<dbReference type="EMBL" id="VIGC01000043">
    <property type="protein sequence ID" value="TQE93307.1"/>
    <property type="molecule type" value="Genomic_DNA"/>
</dbReference>
<keyword evidence="6" id="KW-0808">Transferase</keyword>
<evidence type="ECO:0000256" key="5">
    <source>
        <dbReference type="RuleBase" id="RU004508"/>
    </source>
</evidence>
<dbReference type="GO" id="GO:0030170">
    <property type="term" value="F:pyridoxal phosphate binding"/>
    <property type="evidence" value="ECO:0007669"/>
    <property type="project" value="TreeGrafter"/>
</dbReference>
<accession>A0A540V953</accession>
<dbReference type="Pfam" id="PF01041">
    <property type="entry name" value="DegT_DnrJ_EryC1"/>
    <property type="match status" value="1"/>
</dbReference>
<dbReference type="InterPro" id="IPR000653">
    <property type="entry name" value="DegT/StrS_aminotransferase"/>
</dbReference>
<proteinExistence type="inferred from homology"/>
<sequence>MRNVPFFNYPHVFISREEEFIAIIRDVGRRGAFIMQKDLADFERHIADYVGAKYAVGVANATDGLHLAVRAAGIGPGDEVIFASHTMVATAAAIYFAGATPVPVDCGPDHLIDPESIEAAITPRTRAIMPTQLNGRTANMDFLQAIADEHGLIIIEDAAQALGSKFKGQCAGTFGVAGAISFYPAKTLGCFGDGGIVFTNDDEVYEKLMLLRDHGRDASGDVVMWGLNSRLDNLQAAILDYKLTYYDKEIARRRQIAGMYQQYLGDVAELVLPPAPDSDPDHYDIFQNYEIEAERRDELRAYLKEHGVGTLIQWGGKAVHQFEKLGFDVQLPNTERLFQRCLMLPMNTSLSDEDVLYVSNTVRKFYGYPQVSL</sequence>
<dbReference type="PIRSF" id="PIRSF000390">
    <property type="entry name" value="PLP_StrS"/>
    <property type="match status" value="1"/>
</dbReference>
<dbReference type="InterPro" id="IPR015422">
    <property type="entry name" value="PyrdxlP-dep_Trfase_small"/>
</dbReference>
<dbReference type="GO" id="GO:0008483">
    <property type="term" value="F:transaminase activity"/>
    <property type="evidence" value="ECO:0007669"/>
    <property type="project" value="UniProtKB-KW"/>
</dbReference>
<evidence type="ECO:0000256" key="1">
    <source>
        <dbReference type="ARBA" id="ARBA00022898"/>
    </source>
</evidence>
<dbReference type="SUPFAM" id="SSF53383">
    <property type="entry name" value="PLP-dependent transferases"/>
    <property type="match status" value="1"/>
</dbReference>
<dbReference type="Gene3D" id="3.90.1150.10">
    <property type="entry name" value="Aspartate Aminotransferase, domain 1"/>
    <property type="match status" value="1"/>
</dbReference>
<name>A0A540V953_9CHLR</name>